<dbReference type="GO" id="GO:0005737">
    <property type="term" value="C:cytoplasm"/>
    <property type="evidence" value="ECO:0007669"/>
    <property type="project" value="UniProtKB-SubCell"/>
</dbReference>
<keyword evidence="3" id="KW-0963">Cytoplasm</keyword>
<dbReference type="GO" id="GO:0000049">
    <property type="term" value="F:tRNA binding"/>
    <property type="evidence" value="ECO:0007669"/>
    <property type="project" value="UniProtKB-UniRule"/>
</dbReference>
<proteinExistence type="inferred from homology"/>
<sequence length="146" mass="16031">MLGLLQRVSTASVTVDNAIVGKIDQGILLLLGIQKNDTPETADKLIDKILAYRLFSDENHKMNYNLQQIAGGILVVSQFTLAADTNKGLRPSFSSAAPPAQAKELYDYLVEQLRRKHPIVETGIFAADMKVALVNDGPVTFMLEMQ</sequence>
<dbReference type="EC" id="3.1.1.-" evidence="3"/>
<comment type="subunit">
    <text evidence="3">Homodimer.</text>
</comment>
<dbReference type="SUPFAM" id="SSF69500">
    <property type="entry name" value="DTD-like"/>
    <property type="match status" value="1"/>
</dbReference>
<evidence type="ECO:0000313" key="4">
    <source>
        <dbReference type="EMBL" id="OZY87284.1"/>
    </source>
</evidence>
<dbReference type="GO" id="GO:0051500">
    <property type="term" value="F:D-tyrosyl-tRNA(Tyr) deacylase activity"/>
    <property type="evidence" value="ECO:0007669"/>
    <property type="project" value="TreeGrafter"/>
</dbReference>
<evidence type="ECO:0000256" key="3">
    <source>
        <dbReference type="HAMAP-Rule" id="MF_00518"/>
    </source>
</evidence>
<dbReference type="STRING" id="1209072.GCA_000766945_02971"/>
<feature type="short sequence motif" description="Gly-cisPro motif, important for rejection of L-amino acids" evidence="3">
    <location>
        <begin position="137"/>
        <end position="138"/>
    </location>
</feature>
<comment type="caution">
    <text evidence="4">The sequence shown here is derived from an EMBL/GenBank/DDBJ whole genome shotgun (WGS) entry which is preliminary data.</text>
</comment>
<dbReference type="FunFam" id="3.50.80.10:FF:000001">
    <property type="entry name" value="D-aminoacyl-tRNA deacylase"/>
    <property type="match status" value="1"/>
</dbReference>
<evidence type="ECO:0000256" key="2">
    <source>
        <dbReference type="ARBA" id="ARBA00022801"/>
    </source>
</evidence>
<dbReference type="CDD" id="cd00563">
    <property type="entry name" value="Dtyr_deacylase"/>
    <property type="match status" value="1"/>
</dbReference>
<comment type="function">
    <text evidence="3">An aminoacyl-tRNA editing enzyme that deacylates mischarged D-aminoacyl-tRNAs. Also deacylates mischarged glycyl-tRNA(Ala), protecting cells against glycine mischarging by AlaRS. Acts via tRNA-based rather than protein-based catalysis; rejects L-amino acids rather than detecting D-amino acids in the active site. By recycling D-aminoacyl-tRNA to D-amino acids and free tRNA molecules, this enzyme counteracts the toxicity associated with the formation of D-aminoacyl-tRNA entities in vivo and helps enforce protein L-homochirality.</text>
</comment>
<dbReference type="InterPro" id="IPR023509">
    <property type="entry name" value="DTD-like_sf"/>
</dbReference>
<dbReference type="GO" id="GO:0106026">
    <property type="term" value="F:Gly-tRNA(Ala) deacylase activity"/>
    <property type="evidence" value="ECO:0007669"/>
    <property type="project" value="UniProtKB-UniRule"/>
</dbReference>
<evidence type="ECO:0000313" key="5">
    <source>
        <dbReference type="Proteomes" id="UP000216101"/>
    </source>
</evidence>
<dbReference type="Proteomes" id="UP000216101">
    <property type="component" value="Unassembled WGS sequence"/>
</dbReference>
<dbReference type="GO" id="GO:0043908">
    <property type="term" value="F:Ser(Gly)-tRNA(Ala) hydrolase activity"/>
    <property type="evidence" value="ECO:0007669"/>
    <property type="project" value="UniProtKB-UniRule"/>
</dbReference>
<dbReference type="PANTHER" id="PTHR10472">
    <property type="entry name" value="D-TYROSYL-TRNA TYR DEACYLASE"/>
    <property type="match status" value="1"/>
</dbReference>
<dbReference type="HAMAP" id="MF_00518">
    <property type="entry name" value="Deacylase_Dtd"/>
    <property type="match status" value="1"/>
</dbReference>
<evidence type="ECO:0000256" key="1">
    <source>
        <dbReference type="ARBA" id="ARBA00009673"/>
    </source>
</evidence>
<keyword evidence="5" id="KW-1185">Reference proteome</keyword>
<organism evidence="4 5">
    <name type="scientific">Cellvibrio mixtus</name>
    <dbReference type="NCBI Taxonomy" id="39650"/>
    <lineage>
        <taxon>Bacteria</taxon>
        <taxon>Pseudomonadati</taxon>
        <taxon>Pseudomonadota</taxon>
        <taxon>Gammaproteobacteria</taxon>
        <taxon>Cellvibrionales</taxon>
        <taxon>Cellvibrionaceae</taxon>
        <taxon>Cellvibrio</taxon>
    </lineage>
</organism>
<gene>
    <name evidence="3" type="primary">dtd</name>
    <name evidence="4" type="ORF">CBP51_09980</name>
</gene>
<dbReference type="InterPro" id="IPR003732">
    <property type="entry name" value="Daa-tRNA_deacyls_DTD"/>
</dbReference>
<comment type="catalytic activity">
    <reaction evidence="3">
        <text>a D-aminoacyl-tRNA + H2O = a tRNA + a D-alpha-amino acid + H(+)</text>
        <dbReference type="Rhea" id="RHEA:13953"/>
        <dbReference type="Rhea" id="RHEA-COMP:10123"/>
        <dbReference type="Rhea" id="RHEA-COMP:10124"/>
        <dbReference type="ChEBI" id="CHEBI:15377"/>
        <dbReference type="ChEBI" id="CHEBI:15378"/>
        <dbReference type="ChEBI" id="CHEBI:59871"/>
        <dbReference type="ChEBI" id="CHEBI:78442"/>
        <dbReference type="ChEBI" id="CHEBI:79333"/>
        <dbReference type="EC" id="3.1.1.96"/>
    </reaction>
</comment>
<dbReference type="Pfam" id="PF02580">
    <property type="entry name" value="Tyr_Deacylase"/>
    <property type="match status" value="1"/>
</dbReference>
<dbReference type="AlphaFoldDB" id="A0A266QBM1"/>
<name>A0A266QBM1_9GAMM</name>
<dbReference type="NCBIfam" id="TIGR00256">
    <property type="entry name" value="D-aminoacyl-tRNA deacylase"/>
    <property type="match status" value="1"/>
</dbReference>
<keyword evidence="3" id="KW-0694">RNA-binding</keyword>
<dbReference type="PANTHER" id="PTHR10472:SF5">
    <property type="entry name" value="D-AMINOACYL-TRNA DEACYLASE 1"/>
    <property type="match status" value="1"/>
</dbReference>
<comment type="similarity">
    <text evidence="1 3">Belongs to the DTD family.</text>
</comment>
<dbReference type="RefSeq" id="WP_094984727.1">
    <property type="nucleotide sequence ID" value="NZ_NHNI01000001.1"/>
</dbReference>
<dbReference type="Gene3D" id="3.50.80.10">
    <property type="entry name" value="D-tyrosyl-tRNA(Tyr) deacylase"/>
    <property type="match status" value="1"/>
</dbReference>
<reference evidence="5" key="1">
    <citation type="submission" date="2017-05" db="EMBL/GenBank/DDBJ databases">
        <authorList>
            <person name="Barney B.M."/>
        </authorList>
    </citation>
    <scope>NUCLEOTIDE SEQUENCE [LARGE SCALE GENOMIC DNA]</scope>
    <source>
        <strain evidence="5">PSBB022</strain>
    </source>
</reference>
<protein>
    <recommendedName>
        <fullName evidence="3">D-aminoacyl-tRNA deacylase</fullName>
        <shortName evidence="3">DTD</shortName>
        <ecNumber evidence="3">3.1.1.96</ecNumber>
    </recommendedName>
    <alternativeName>
        <fullName evidence="3">Gly-tRNA(Ala) deacylase</fullName>
        <ecNumber evidence="3">3.1.1.-</ecNumber>
    </alternativeName>
</protein>
<comment type="subcellular location">
    <subcellularLocation>
        <location evidence="3">Cytoplasm</location>
    </subcellularLocation>
</comment>
<accession>A0A266QBM1</accession>
<comment type="catalytic activity">
    <reaction evidence="3">
        <text>glycyl-tRNA(Ala) + H2O = tRNA(Ala) + glycine + H(+)</text>
        <dbReference type="Rhea" id="RHEA:53744"/>
        <dbReference type="Rhea" id="RHEA-COMP:9657"/>
        <dbReference type="Rhea" id="RHEA-COMP:13640"/>
        <dbReference type="ChEBI" id="CHEBI:15377"/>
        <dbReference type="ChEBI" id="CHEBI:15378"/>
        <dbReference type="ChEBI" id="CHEBI:57305"/>
        <dbReference type="ChEBI" id="CHEBI:78442"/>
        <dbReference type="ChEBI" id="CHEBI:78522"/>
    </reaction>
</comment>
<keyword evidence="3" id="KW-0820">tRNA-binding</keyword>
<dbReference type="EC" id="3.1.1.96" evidence="3"/>
<dbReference type="GO" id="GO:0019478">
    <property type="term" value="P:D-amino acid catabolic process"/>
    <property type="evidence" value="ECO:0007669"/>
    <property type="project" value="UniProtKB-UniRule"/>
</dbReference>
<comment type="domain">
    <text evidence="3">A Gly-cisPro motif from one monomer fits into the active site of the other monomer to allow specific chiral rejection of L-amino acids.</text>
</comment>
<dbReference type="EMBL" id="NHNI01000001">
    <property type="protein sequence ID" value="OZY87284.1"/>
    <property type="molecule type" value="Genomic_DNA"/>
</dbReference>
<keyword evidence="2 3" id="KW-0378">Hydrolase</keyword>